<sequence length="184" mass="19922">MSGRAVFLWVVLPFVALSALALWLTRDTPTHVETVAVEAPTPPEPPKRAPPPAPTLALPPEPTPQPPLPSPPPPPEDEPLEDPPPGTWSKEEIRVALRAVQPLVRSCLADASVRHPGSHSVKLRFTLDAQGAHGRFQRGEVVESSVQDPFVTACLLDTLADTQFSAPPGKPPLTLTHPFHFRPR</sequence>
<protein>
    <submittedName>
        <fullName evidence="2">Energy transducer TonB</fullName>
    </submittedName>
</protein>
<evidence type="ECO:0000313" key="2">
    <source>
        <dbReference type="EMBL" id="WNG44611.1"/>
    </source>
</evidence>
<name>A0ABY9WLA6_9BACT</name>
<accession>A0ABY9WLA6</accession>
<dbReference type="InterPro" id="IPR049806">
    <property type="entry name" value="MasK-like_C"/>
</dbReference>
<gene>
    <name evidence="2" type="ORF">F0U60_11315</name>
</gene>
<dbReference type="EMBL" id="CP043494">
    <property type="protein sequence ID" value="WNG44611.1"/>
    <property type="molecule type" value="Genomic_DNA"/>
</dbReference>
<proteinExistence type="predicted"/>
<organism evidence="2 3">
    <name type="scientific">Archangium minus</name>
    <dbReference type="NCBI Taxonomy" id="83450"/>
    <lineage>
        <taxon>Bacteria</taxon>
        <taxon>Pseudomonadati</taxon>
        <taxon>Myxococcota</taxon>
        <taxon>Myxococcia</taxon>
        <taxon>Myxococcales</taxon>
        <taxon>Cystobacterineae</taxon>
        <taxon>Archangiaceae</taxon>
        <taxon>Archangium</taxon>
    </lineage>
</organism>
<reference evidence="2 3" key="1">
    <citation type="submission" date="2019-08" db="EMBL/GenBank/DDBJ databases">
        <title>Archangium and Cystobacter genomes.</title>
        <authorList>
            <person name="Chen I.-C.K."/>
            <person name="Wielgoss S."/>
        </authorList>
    </citation>
    <scope>NUCLEOTIDE SEQUENCE [LARGE SCALE GENOMIC DNA]</scope>
    <source>
        <strain evidence="2 3">Cbm 6</strain>
    </source>
</reference>
<evidence type="ECO:0000256" key="1">
    <source>
        <dbReference type="SAM" id="MobiDB-lite"/>
    </source>
</evidence>
<dbReference type="RefSeq" id="WP_395817788.1">
    <property type="nucleotide sequence ID" value="NZ_CP043494.1"/>
</dbReference>
<keyword evidence="3" id="KW-1185">Reference proteome</keyword>
<feature type="compositionally biased region" description="Pro residues" evidence="1">
    <location>
        <begin position="40"/>
        <end position="74"/>
    </location>
</feature>
<feature type="region of interest" description="Disordered" evidence="1">
    <location>
        <begin position="37"/>
        <end position="90"/>
    </location>
</feature>
<dbReference type="NCBIfam" id="NF033768">
    <property type="entry name" value="myxo_SS_tail"/>
    <property type="match status" value="1"/>
</dbReference>
<evidence type="ECO:0000313" key="3">
    <source>
        <dbReference type="Proteomes" id="UP001611383"/>
    </source>
</evidence>
<dbReference type="Proteomes" id="UP001611383">
    <property type="component" value="Chromosome"/>
</dbReference>